<gene>
    <name evidence="2" type="ORF">K7J14_12555</name>
</gene>
<organism evidence="2 3">
    <name type="scientific">Teretinema zuelzerae</name>
    <dbReference type="NCBI Taxonomy" id="156"/>
    <lineage>
        <taxon>Bacteria</taxon>
        <taxon>Pseudomonadati</taxon>
        <taxon>Spirochaetota</taxon>
        <taxon>Spirochaetia</taxon>
        <taxon>Spirochaetales</taxon>
        <taxon>Treponemataceae</taxon>
        <taxon>Teretinema</taxon>
    </lineage>
</organism>
<name>A0AAE3EL53_9SPIR</name>
<keyword evidence="3" id="KW-1185">Reference proteome</keyword>
<evidence type="ECO:0000259" key="1">
    <source>
        <dbReference type="Pfam" id="PF01844"/>
    </source>
</evidence>
<dbReference type="EMBL" id="JAINWA010000003">
    <property type="protein sequence ID" value="MCD1655523.1"/>
    <property type="molecule type" value="Genomic_DNA"/>
</dbReference>
<dbReference type="Gene3D" id="1.10.30.50">
    <property type="match status" value="1"/>
</dbReference>
<proteinExistence type="predicted"/>
<dbReference type="Pfam" id="PF01844">
    <property type="entry name" value="HNH"/>
    <property type="match status" value="1"/>
</dbReference>
<dbReference type="GO" id="GO:0008270">
    <property type="term" value="F:zinc ion binding"/>
    <property type="evidence" value="ECO:0007669"/>
    <property type="project" value="InterPro"/>
</dbReference>
<feature type="domain" description="HNH" evidence="1">
    <location>
        <begin position="61"/>
        <end position="116"/>
    </location>
</feature>
<dbReference type="Proteomes" id="UP001198163">
    <property type="component" value="Unassembled WGS sequence"/>
</dbReference>
<dbReference type="RefSeq" id="WP_230756832.1">
    <property type="nucleotide sequence ID" value="NZ_JAINWA010000003.1"/>
</dbReference>
<comment type="caution">
    <text evidence="2">The sequence shown here is derived from an EMBL/GenBank/DDBJ whole genome shotgun (WGS) entry which is preliminary data.</text>
</comment>
<protein>
    <submittedName>
        <fullName evidence="2">HNH endonuclease</fullName>
    </submittedName>
</protein>
<keyword evidence="2" id="KW-0255">Endonuclease</keyword>
<keyword evidence="2" id="KW-0378">Hydrolase</keyword>
<dbReference type="GO" id="GO:0003676">
    <property type="term" value="F:nucleic acid binding"/>
    <property type="evidence" value="ECO:0007669"/>
    <property type="project" value="InterPro"/>
</dbReference>
<evidence type="ECO:0000313" key="3">
    <source>
        <dbReference type="Proteomes" id="UP001198163"/>
    </source>
</evidence>
<sequence length="216" mass="25527">MNNDYRLTKSCPQFCNIKEKKQELTNKIKREHPRCKNMYNKIHLRKENYYHLFSEIYNHRCAYCGASTNFSGILLFEIDHFICESSFSNDTKGKAEAGKTSNLIFSCYTCNREKGQLHITQQYFDLLNPDNGAITNIFFRDELFNIKISERFQGDKFINDFHSKLLLGNQIRRLDYLLLEIQQLVDSLCDDSEYSGPLYKCINLLIFKKNNMCYPQ</sequence>
<dbReference type="AlphaFoldDB" id="A0AAE3EL53"/>
<dbReference type="InterPro" id="IPR002711">
    <property type="entry name" value="HNH"/>
</dbReference>
<evidence type="ECO:0000313" key="2">
    <source>
        <dbReference type="EMBL" id="MCD1655523.1"/>
    </source>
</evidence>
<accession>A0AAE3EL53</accession>
<reference evidence="2" key="1">
    <citation type="submission" date="2021-08" db="EMBL/GenBank/DDBJ databases">
        <title>Comparative analyses of Brucepasteria parasyntrophica and Teretinema zuelzerae.</title>
        <authorList>
            <person name="Song Y."/>
            <person name="Brune A."/>
        </authorList>
    </citation>
    <scope>NUCLEOTIDE SEQUENCE</scope>
    <source>
        <strain evidence="2">DSM 1903</strain>
    </source>
</reference>
<dbReference type="GO" id="GO:0004519">
    <property type="term" value="F:endonuclease activity"/>
    <property type="evidence" value="ECO:0007669"/>
    <property type="project" value="UniProtKB-KW"/>
</dbReference>
<keyword evidence="2" id="KW-0540">Nuclease</keyword>